<accession>A0A813GJN0</accession>
<gene>
    <name evidence="7" type="ORF">PGLA1383_LOCUS44053</name>
</gene>
<dbReference type="EC" id="2.4.2.31" evidence="6"/>
<dbReference type="InterPro" id="IPR000768">
    <property type="entry name" value="ART"/>
</dbReference>
<dbReference type="SUPFAM" id="SSF56399">
    <property type="entry name" value="ADP-ribosylation"/>
    <property type="match status" value="1"/>
</dbReference>
<organism evidence="7 8">
    <name type="scientific">Polarella glacialis</name>
    <name type="common">Dinoflagellate</name>
    <dbReference type="NCBI Taxonomy" id="89957"/>
    <lineage>
        <taxon>Eukaryota</taxon>
        <taxon>Sar</taxon>
        <taxon>Alveolata</taxon>
        <taxon>Dinophyceae</taxon>
        <taxon>Suessiales</taxon>
        <taxon>Suessiaceae</taxon>
        <taxon>Polarella</taxon>
    </lineage>
</organism>
<dbReference type="SUPFAM" id="SSF48439">
    <property type="entry name" value="Protein prenylyltransferase"/>
    <property type="match status" value="1"/>
</dbReference>
<proteinExistence type="inferred from homology"/>
<evidence type="ECO:0000256" key="1">
    <source>
        <dbReference type="ARBA" id="ARBA00009558"/>
    </source>
</evidence>
<evidence type="ECO:0000313" key="8">
    <source>
        <dbReference type="Proteomes" id="UP000654075"/>
    </source>
</evidence>
<dbReference type="EMBL" id="CAJNNV010029134">
    <property type="protein sequence ID" value="CAE8627249.1"/>
    <property type="molecule type" value="Genomic_DNA"/>
</dbReference>
<evidence type="ECO:0000256" key="4">
    <source>
        <dbReference type="ARBA" id="ARBA00022695"/>
    </source>
</evidence>
<keyword evidence="4" id="KW-0548">Nucleotidyltransferase</keyword>
<reference evidence="7" key="1">
    <citation type="submission" date="2021-02" db="EMBL/GenBank/DDBJ databases">
        <authorList>
            <person name="Dougan E. K."/>
            <person name="Rhodes N."/>
            <person name="Thang M."/>
            <person name="Chan C."/>
        </authorList>
    </citation>
    <scope>NUCLEOTIDE SEQUENCE</scope>
</reference>
<sequence length="468" mass="51872">MATKARSDAEEAEVGENILWHRKLIKLMKDTEVPTTVEQALLAMLPLLRDAHDLDEADVRAISADYVRAMTTKLRSGCVPDADKINPEKAAAIYVYTLEEPSIYSICSRAFASPVRLQGGKVSEAVMQCLPFCMLLHDSLKHLPPSYHYKGDVYRGVKWSFPTLEEHSPEAFDKYFYEGKEFRWFEAKSTSWDQKSMTHPQFCGFVGARTIFKIQVSLGYVIHHFSAFGVEERKVLLPMLTQLVVKTATVGMTINKAHVQDRESKHHVGFPDTVVVKQILPEDAKSDDPPPSDGSVMSALEWQELGIAGGGTFDGKEHSQKDCYLMALGIDPKNHYTWYGLGTAGGGTFEGKEHSQKDCYLMTFSIDPRYHHAWCGLGIAAGGTFDGKEHCQKDCYLMALSIDPRYHYAWNGLGDAGGGTFDGKEHSQKDCYLMALSIDRGTTMLGMASAMQAAAPSTAKNAARRTAT</sequence>
<evidence type="ECO:0000313" key="7">
    <source>
        <dbReference type="EMBL" id="CAE8627249.1"/>
    </source>
</evidence>
<comment type="similarity">
    <text evidence="1 6">Belongs to the Arg-specific ADP-ribosyltransferase family.</text>
</comment>
<keyword evidence="6" id="KW-0520">NAD</keyword>
<dbReference type="GO" id="GO:0106274">
    <property type="term" value="F:NAD+-protein-arginine ADP-ribosyltransferase activity"/>
    <property type="evidence" value="ECO:0007669"/>
    <property type="project" value="UniProtKB-EC"/>
</dbReference>
<keyword evidence="3 6" id="KW-0808">Transferase</keyword>
<name>A0A813GJN0_POLGL</name>
<protein>
    <recommendedName>
        <fullName evidence="6">NAD(P)(+)--arginine ADP-ribosyltransferase</fullName>
        <ecNumber evidence="6">2.4.2.31</ecNumber>
    </recommendedName>
    <alternativeName>
        <fullName evidence="6">Mono(ADP-ribosyl)transferase</fullName>
    </alternativeName>
</protein>
<dbReference type="Proteomes" id="UP000654075">
    <property type="component" value="Unassembled WGS sequence"/>
</dbReference>
<dbReference type="Gene3D" id="3.90.176.10">
    <property type="entry name" value="Toxin ADP-ribosyltransferase, Chain A, domain 1"/>
    <property type="match status" value="1"/>
</dbReference>
<evidence type="ECO:0000256" key="2">
    <source>
        <dbReference type="ARBA" id="ARBA00022676"/>
    </source>
</evidence>
<dbReference type="AlphaFoldDB" id="A0A813GJN0"/>
<dbReference type="Pfam" id="PF01129">
    <property type="entry name" value="ART"/>
    <property type="match status" value="1"/>
</dbReference>
<comment type="catalytic activity">
    <reaction evidence="5 6">
        <text>L-arginyl-[protein] + NAD(+) = N(omega)-(ADP-D-ribosyl)-L-arginyl-[protein] + nicotinamide + H(+)</text>
        <dbReference type="Rhea" id="RHEA:19149"/>
        <dbReference type="Rhea" id="RHEA-COMP:10532"/>
        <dbReference type="Rhea" id="RHEA-COMP:15087"/>
        <dbReference type="ChEBI" id="CHEBI:15378"/>
        <dbReference type="ChEBI" id="CHEBI:17154"/>
        <dbReference type="ChEBI" id="CHEBI:29965"/>
        <dbReference type="ChEBI" id="CHEBI:57540"/>
        <dbReference type="ChEBI" id="CHEBI:142554"/>
        <dbReference type="EC" id="2.4.2.31"/>
    </reaction>
</comment>
<keyword evidence="2 6" id="KW-0328">Glycosyltransferase</keyword>
<keyword evidence="8" id="KW-1185">Reference proteome</keyword>
<dbReference type="GO" id="GO:0016779">
    <property type="term" value="F:nucleotidyltransferase activity"/>
    <property type="evidence" value="ECO:0007669"/>
    <property type="project" value="UniProtKB-KW"/>
</dbReference>
<evidence type="ECO:0000256" key="3">
    <source>
        <dbReference type="ARBA" id="ARBA00022679"/>
    </source>
</evidence>
<comment type="caution">
    <text evidence="7">The sequence shown here is derived from an EMBL/GenBank/DDBJ whole genome shotgun (WGS) entry which is preliminary data.</text>
</comment>
<keyword evidence="6" id="KW-0521">NADP</keyword>
<dbReference type="Gene3D" id="1.25.40.10">
    <property type="entry name" value="Tetratricopeptide repeat domain"/>
    <property type="match status" value="1"/>
</dbReference>
<dbReference type="OrthoDB" id="309930at2759"/>
<dbReference type="InterPro" id="IPR011990">
    <property type="entry name" value="TPR-like_helical_dom_sf"/>
</dbReference>
<evidence type="ECO:0000256" key="6">
    <source>
        <dbReference type="RuleBase" id="RU361228"/>
    </source>
</evidence>
<evidence type="ECO:0000256" key="5">
    <source>
        <dbReference type="ARBA" id="ARBA00047597"/>
    </source>
</evidence>